<reference evidence="1 2" key="1">
    <citation type="journal article" date="2020" name="Nat. Food">
        <title>A phased Vanilla planifolia genome enables genetic improvement of flavour and production.</title>
        <authorList>
            <person name="Hasing T."/>
            <person name="Tang H."/>
            <person name="Brym M."/>
            <person name="Khazi F."/>
            <person name="Huang T."/>
            <person name="Chambers A.H."/>
        </authorList>
    </citation>
    <scope>NUCLEOTIDE SEQUENCE [LARGE SCALE GENOMIC DNA]</scope>
    <source>
        <tissue evidence="1">Leaf</tissue>
    </source>
</reference>
<dbReference type="AlphaFoldDB" id="A0A835UQ82"/>
<protein>
    <submittedName>
        <fullName evidence="1">Uncharacterized protein</fullName>
    </submittedName>
</protein>
<accession>A0A835UQ82</accession>
<dbReference type="Proteomes" id="UP000639772">
    <property type="component" value="Chromosome 9"/>
</dbReference>
<proteinExistence type="predicted"/>
<evidence type="ECO:0000313" key="1">
    <source>
        <dbReference type="EMBL" id="KAG0468715.1"/>
    </source>
</evidence>
<organism evidence="1 2">
    <name type="scientific">Vanilla planifolia</name>
    <name type="common">Vanilla</name>
    <dbReference type="NCBI Taxonomy" id="51239"/>
    <lineage>
        <taxon>Eukaryota</taxon>
        <taxon>Viridiplantae</taxon>
        <taxon>Streptophyta</taxon>
        <taxon>Embryophyta</taxon>
        <taxon>Tracheophyta</taxon>
        <taxon>Spermatophyta</taxon>
        <taxon>Magnoliopsida</taxon>
        <taxon>Liliopsida</taxon>
        <taxon>Asparagales</taxon>
        <taxon>Orchidaceae</taxon>
        <taxon>Vanilloideae</taxon>
        <taxon>Vanilleae</taxon>
        <taxon>Vanilla</taxon>
    </lineage>
</organism>
<evidence type="ECO:0000313" key="2">
    <source>
        <dbReference type="Proteomes" id="UP000639772"/>
    </source>
</evidence>
<dbReference type="EMBL" id="JADCNM010000009">
    <property type="protein sequence ID" value="KAG0468715.1"/>
    <property type="molecule type" value="Genomic_DNA"/>
</dbReference>
<gene>
    <name evidence="1" type="ORF">HPP92_018043</name>
</gene>
<name>A0A835UQ82_VANPL</name>
<comment type="caution">
    <text evidence="1">The sequence shown here is derived from an EMBL/GenBank/DDBJ whole genome shotgun (WGS) entry which is preliminary data.</text>
</comment>
<sequence length="106" mass="12352">MERDGKVEMDLRINLRLAFRLGSGDIPITFRGRETLFPLGEAVFTAVQGEEWLAMDSLFCKIVEEHKSLVVLHCREREVIILLQKEERGKGEVAWSYARWFTKPEE</sequence>